<evidence type="ECO:0008006" key="5">
    <source>
        <dbReference type="Google" id="ProtNLM"/>
    </source>
</evidence>
<feature type="region of interest" description="Disordered" evidence="1">
    <location>
        <begin position="49"/>
        <end position="78"/>
    </location>
</feature>
<gene>
    <name evidence="3" type="ORF">PPGU16_57940</name>
</gene>
<protein>
    <recommendedName>
        <fullName evidence="5">Secretion system X translation initiation factor</fullName>
    </recommendedName>
</protein>
<feature type="compositionally biased region" description="Pro residues" evidence="1">
    <location>
        <begin position="102"/>
        <end position="120"/>
    </location>
</feature>
<feature type="chain" id="PRO_5029614976" description="Secretion system X translation initiation factor" evidence="2">
    <location>
        <begin position="26"/>
        <end position="192"/>
    </location>
</feature>
<dbReference type="KEGG" id="plad:PPGU16_57940"/>
<dbReference type="RefSeq" id="WP_180726261.1">
    <property type="nucleotide sequence ID" value="NZ_AP023176.1"/>
</dbReference>
<organism evidence="3 4">
    <name type="scientific">Paraburkholderia largidicola</name>
    <dbReference type="NCBI Taxonomy" id="3014751"/>
    <lineage>
        <taxon>Bacteria</taxon>
        <taxon>Pseudomonadati</taxon>
        <taxon>Pseudomonadota</taxon>
        <taxon>Betaproteobacteria</taxon>
        <taxon>Burkholderiales</taxon>
        <taxon>Burkholderiaceae</taxon>
        <taxon>Paraburkholderia</taxon>
    </lineage>
</organism>
<keyword evidence="4" id="KW-1185">Reference proteome</keyword>
<keyword evidence="3" id="KW-0614">Plasmid</keyword>
<sequence length="192" mass="20454">MSSVLLRRSVLGMCLIATIALSVKAWRAPEGQSAMAAVSVARHDAASMASSVRSTARHDRAKSPGKATQAASEKTSNEKLAALRKPMSLESRNNPFAASSWLPPPPPPVQAAPEPPPPPTAPPVPYVYLGKLDGSTLKPRVFLSSGDQLLIVSQGEVVDGQYRVESISDADIVLMYLPLNQRQVISMQSEGK</sequence>
<accession>A0A7I8BV98</accession>
<geneLocation type="plasmid" evidence="3 4">
    <name>PPGU16_p1</name>
</geneLocation>
<keyword evidence="2" id="KW-0732">Signal</keyword>
<evidence type="ECO:0000256" key="1">
    <source>
        <dbReference type="SAM" id="MobiDB-lite"/>
    </source>
</evidence>
<feature type="signal peptide" evidence="2">
    <location>
        <begin position="1"/>
        <end position="25"/>
    </location>
</feature>
<feature type="region of interest" description="Disordered" evidence="1">
    <location>
        <begin position="93"/>
        <end position="120"/>
    </location>
</feature>
<evidence type="ECO:0000313" key="4">
    <source>
        <dbReference type="Proteomes" id="UP000510888"/>
    </source>
</evidence>
<dbReference type="Proteomes" id="UP000510888">
    <property type="component" value="Plasmid PPGU16_p1"/>
</dbReference>
<evidence type="ECO:0000313" key="3">
    <source>
        <dbReference type="EMBL" id="BCF92727.1"/>
    </source>
</evidence>
<reference evidence="3 4" key="1">
    <citation type="journal article" date="2020" name="Genes (Basel)">
        <title>Genomic Comparison of Insect Gut Symbionts from Divergent Burkholderia Subclades.</title>
        <authorList>
            <person name="Takeshita K."/>
            <person name="Kikuchi Y."/>
        </authorList>
    </citation>
    <scope>NUCLEOTIDE SEQUENCE [LARGE SCALE GENOMIC DNA]</scope>
    <source>
        <strain evidence="3 4">PGU16</strain>
        <plasmid evidence="3 4">PPGU16_p1</plasmid>
    </source>
</reference>
<dbReference type="EMBL" id="AP023176">
    <property type="protein sequence ID" value="BCF92727.1"/>
    <property type="molecule type" value="Genomic_DNA"/>
</dbReference>
<dbReference type="InterPro" id="IPR006311">
    <property type="entry name" value="TAT_signal"/>
</dbReference>
<dbReference type="PROSITE" id="PS51318">
    <property type="entry name" value="TAT"/>
    <property type="match status" value="1"/>
</dbReference>
<dbReference type="AlphaFoldDB" id="A0A7I8BV98"/>
<evidence type="ECO:0000256" key="2">
    <source>
        <dbReference type="SAM" id="SignalP"/>
    </source>
</evidence>
<name>A0A7I8BV98_9BURK</name>
<proteinExistence type="predicted"/>